<protein>
    <recommendedName>
        <fullName evidence="4">F-box domain-containing protein</fullName>
    </recommendedName>
</protein>
<dbReference type="AlphaFoldDB" id="A0A8H5CPC9"/>
<keyword evidence="3" id="KW-1185">Reference proteome</keyword>
<reference evidence="2 3" key="1">
    <citation type="journal article" date="2020" name="ISME J.">
        <title>Uncovering the hidden diversity of litter-decomposition mechanisms in mushroom-forming fungi.</title>
        <authorList>
            <person name="Floudas D."/>
            <person name="Bentzer J."/>
            <person name="Ahren D."/>
            <person name="Johansson T."/>
            <person name="Persson P."/>
            <person name="Tunlid A."/>
        </authorList>
    </citation>
    <scope>NUCLEOTIDE SEQUENCE [LARGE SCALE GENOMIC DNA]</scope>
    <source>
        <strain evidence="2 3">CBS 291.85</strain>
    </source>
</reference>
<evidence type="ECO:0000256" key="1">
    <source>
        <dbReference type="SAM" id="Coils"/>
    </source>
</evidence>
<dbReference type="Proteomes" id="UP000559256">
    <property type="component" value="Unassembled WGS sequence"/>
</dbReference>
<sequence>MEDSNMTVSVNDDELTRILRSGRPPFTIEASDIANTIENLEASVEEQEERILKEISREEERVRKHEEKMAQLKISLLALKEKRQRYQSALSPIRKLHSELLSLIFVTYLDLFTRGNRFGRNKASSCCGFLPLALVCAHWYSVILETPRLWGTISIDLSLRERLGALTPAIMRHLALSKKALLYLDLDWDSFPMRAKTASPARESGDKFLEILAGEQARWRRVRLHAGLLRFYQDDDTDVQNKFLRELLKPEFPELESLEMQGTGYYADIKNPFMQNCPKLHRLSLSNYSPSGLLDFPWHQITYLSLRNLDVTVVVEALGLCPNLVSVELVIVWRPRTPANGNEVPESNNSNLSLGSLQNLSITMDRTQYLYWSSLRWFLESLTCPSLQTLHLVGVGIRRNDLYGTHPDNAWPDQTLLDFFIRSQLFPTLRILSITNLPVRESNLLDLLAHTPMLADLTIHDLMQRVDNKRRYHSSLHSAGYDDYCSEEDDDFEKLGGFTIGKMFLERLTAAREVDHASSPQGQLTPLLPHLRRIELRLYPFDVQELIWKMARSRWDTGSAGTLPLPVAVEQLESIAIKFIAQGGKWKRSWFEDESVLYELRGEGMAVKVGWESDLEGSDRGEVLVALKDENEEEEED</sequence>
<dbReference type="OrthoDB" id="3365698at2759"/>
<dbReference type="EMBL" id="JAACJM010000112">
    <property type="protein sequence ID" value="KAF5345470.1"/>
    <property type="molecule type" value="Genomic_DNA"/>
</dbReference>
<accession>A0A8H5CPC9</accession>
<name>A0A8H5CPC9_9AGAR</name>
<evidence type="ECO:0000313" key="2">
    <source>
        <dbReference type="EMBL" id="KAF5345470.1"/>
    </source>
</evidence>
<dbReference type="InterPro" id="IPR032675">
    <property type="entry name" value="LRR_dom_sf"/>
</dbReference>
<dbReference type="Gene3D" id="3.80.10.10">
    <property type="entry name" value="Ribonuclease Inhibitor"/>
    <property type="match status" value="1"/>
</dbReference>
<evidence type="ECO:0008006" key="4">
    <source>
        <dbReference type="Google" id="ProtNLM"/>
    </source>
</evidence>
<feature type="coiled-coil region" evidence="1">
    <location>
        <begin position="30"/>
        <end position="89"/>
    </location>
</feature>
<proteinExistence type="predicted"/>
<organism evidence="2 3">
    <name type="scientific">Tetrapyrgos nigripes</name>
    <dbReference type="NCBI Taxonomy" id="182062"/>
    <lineage>
        <taxon>Eukaryota</taxon>
        <taxon>Fungi</taxon>
        <taxon>Dikarya</taxon>
        <taxon>Basidiomycota</taxon>
        <taxon>Agaricomycotina</taxon>
        <taxon>Agaricomycetes</taxon>
        <taxon>Agaricomycetidae</taxon>
        <taxon>Agaricales</taxon>
        <taxon>Marasmiineae</taxon>
        <taxon>Marasmiaceae</taxon>
        <taxon>Tetrapyrgos</taxon>
    </lineage>
</organism>
<keyword evidence="1" id="KW-0175">Coiled coil</keyword>
<comment type="caution">
    <text evidence="2">The sequence shown here is derived from an EMBL/GenBank/DDBJ whole genome shotgun (WGS) entry which is preliminary data.</text>
</comment>
<gene>
    <name evidence="2" type="ORF">D9758_013624</name>
</gene>
<dbReference type="SUPFAM" id="SSF52047">
    <property type="entry name" value="RNI-like"/>
    <property type="match status" value="1"/>
</dbReference>
<evidence type="ECO:0000313" key="3">
    <source>
        <dbReference type="Proteomes" id="UP000559256"/>
    </source>
</evidence>